<evidence type="ECO:0000313" key="2">
    <source>
        <dbReference type="Proteomes" id="UP000050384"/>
    </source>
</evidence>
<accession>A0A0Q0E3G5</accession>
<feature type="non-terminal residue" evidence="1">
    <location>
        <position position="27"/>
    </location>
</feature>
<proteinExistence type="predicted"/>
<comment type="caution">
    <text evidence="1">The sequence shown here is derived from an EMBL/GenBank/DDBJ whole genome shotgun (WGS) entry which is preliminary data.</text>
</comment>
<dbReference type="AlphaFoldDB" id="A0A0Q0E3G5"/>
<dbReference type="Proteomes" id="UP000050384">
    <property type="component" value="Unassembled WGS sequence"/>
</dbReference>
<evidence type="ECO:0000313" key="1">
    <source>
        <dbReference type="EMBL" id="KPY80518.1"/>
    </source>
</evidence>
<reference evidence="1 2" key="1">
    <citation type="submission" date="2015-09" db="EMBL/GenBank/DDBJ databases">
        <title>Genome announcement of multiple Pseudomonas syringae strains.</title>
        <authorList>
            <person name="Thakur S."/>
            <person name="Wang P.W."/>
            <person name="Gong Y."/>
            <person name="Weir B.S."/>
            <person name="Guttman D.S."/>
        </authorList>
    </citation>
    <scope>NUCLEOTIDE SEQUENCE [LARGE SCALE GENOMIC DNA]</scope>
    <source>
        <strain evidence="1 2">ICMP16929</strain>
    </source>
</reference>
<dbReference type="EMBL" id="LJRI01000987">
    <property type="protein sequence ID" value="KPY80518.1"/>
    <property type="molecule type" value="Genomic_DNA"/>
</dbReference>
<organism evidence="1 2">
    <name type="scientific">Pseudomonas syringae pv. spinaceae</name>
    <dbReference type="NCBI Taxonomy" id="264459"/>
    <lineage>
        <taxon>Bacteria</taxon>
        <taxon>Pseudomonadati</taxon>
        <taxon>Pseudomonadota</taxon>
        <taxon>Gammaproteobacteria</taxon>
        <taxon>Pseudomonadales</taxon>
        <taxon>Pseudomonadaceae</taxon>
        <taxon>Pseudomonas</taxon>
        <taxon>Pseudomonas syringae</taxon>
    </lineage>
</organism>
<sequence>MNPLNVIQDSLYFFRRQLVSILVVNAN</sequence>
<gene>
    <name evidence="1" type="ORF">ALO94_04791</name>
</gene>
<protein>
    <submittedName>
        <fullName evidence="1">Uncharacterized protein</fullName>
    </submittedName>
</protein>
<name>A0A0Q0E3G5_PSESX</name>